<evidence type="ECO:0000313" key="2">
    <source>
        <dbReference type="Proteomes" id="UP001341840"/>
    </source>
</evidence>
<proteinExistence type="predicted"/>
<name>A0ABU6XI30_9FABA</name>
<dbReference type="Proteomes" id="UP001341840">
    <property type="component" value="Unassembled WGS sequence"/>
</dbReference>
<comment type="caution">
    <text evidence="1">The sequence shown here is derived from an EMBL/GenBank/DDBJ whole genome shotgun (WGS) entry which is preliminary data.</text>
</comment>
<organism evidence="1 2">
    <name type="scientific">Stylosanthes scabra</name>
    <dbReference type="NCBI Taxonomy" id="79078"/>
    <lineage>
        <taxon>Eukaryota</taxon>
        <taxon>Viridiplantae</taxon>
        <taxon>Streptophyta</taxon>
        <taxon>Embryophyta</taxon>
        <taxon>Tracheophyta</taxon>
        <taxon>Spermatophyta</taxon>
        <taxon>Magnoliopsida</taxon>
        <taxon>eudicotyledons</taxon>
        <taxon>Gunneridae</taxon>
        <taxon>Pentapetalae</taxon>
        <taxon>rosids</taxon>
        <taxon>fabids</taxon>
        <taxon>Fabales</taxon>
        <taxon>Fabaceae</taxon>
        <taxon>Papilionoideae</taxon>
        <taxon>50 kb inversion clade</taxon>
        <taxon>dalbergioids sensu lato</taxon>
        <taxon>Dalbergieae</taxon>
        <taxon>Pterocarpus clade</taxon>
        <taxon>Stylosanthes</taxon>
    </lineage>
</organism>
<sequence length="100" mass="11656">MPIAPNDILKLACTSSTPFLASTNFYDTYNARIPKYHGFRVLIKVRTRLQLQLPLLNCMGADPWTLPKLECFWNDKNLETQNTHTHQLSQIHMGRLRRET</sequence>
<reference evidence="1 2" key="1">
    <citation type="journal article" date="2023" name="Plants (Basel)">
        <title>Bridging the Gap: Combining Genomics and Transcriptomics Approaches to Understand Stylosanthes scabra, an Orphan Legume from the Brazilian Caatinga.</title>
        <authorList>
            <person name="Ferreira-Neto J.R.C."/>
            <person name="da Silva M.D."/>
            <person name="Binneck E."/>
            <person name="de Melo N.F."/>
            <person name="da Silva R.H."/>
            <person name="de Melo A.L.T.M."/>
            <person name="Pandolfi V."/>
            <person name="Bustamante F.O."/>
            <person name="Brasileiro-Vidal A.C."/>
            <person name="Benko-Iseppon A.M."/>
        </authorList>
    </citation>
    <scope>NUCLEOTIDE SEQUENCE [LARGE SCALE GENOMIC DNA]</scope>
    <source>
        <tissue evidence="1">Leaves</tissue>
    </source>
</reference>
<protein>
    <submittedName>
        <fullName evidence="1">Uncharacterized protein</fullName>
    </submittedName>
</protein>
<dbReference type="EMBL" id="JASCZI010211739">
    <property type="protein sequence ID" value="MED6196328.1"/>
    <property type="molecule type" value="Genomic_DNA"/>
</dbReference>
<feature type="non-terminal residue" evidence="1">
    <location>
        <position position="100"/>
    </location>
</feature>
<accession>A0ABU6XI30</accession>
<gene>
    <name evidence="1" type="ORF">PIB30_046503</name>
</gene>
<keyword evidence="2" id="KW-1185">Reference proteome</keyword>
<evidence type="ECO:0000313" key="1">
    <source>
        <dbReference type="EMBL" id="MED6196328.1"/>
    </source>
</evidence>